<dbReference type="InterPro" id="IPR029058">
    <property type="entry name" value="AB_hydrolase_fold"/>
</dbReference>
<dbReference type="PANTHER" id="PTHR42776">
    <property type="entry name" value="SERINE PEPTIDASE S9 FAMILY MEMBER"/>
    <property type="match status" value="1"/>
</dbReference>
<evidence type="ECO:0000256" key="2">
    <source>
        <dbReference type="ARBA" id="ARBA00022801"/>
    </source>
</evidence>
<dbReference type="Gene3D" id="2.120.10.30">
    <property type="entry name" value="TolB, C-terminal domain"/>
    <property type="match status" value="1"/>
</dbReference>
<dbReference type="PANTHER" id="PTHR42776:SF27">
    <property type="entry name" value="DIPEPTIDYL PEPTIDASE FAMILY MEMBER 6"/>
    <property type="match status" value="1"/>
</dbReference>
<evidence type="ECO:0000259" key="4">
    <source>
        <dbReference type="Pfam" id="PF00326"/>
    </source>
</evidence>
<comment type="similarity">
    <text evidence="1">Belongs to the peptidase S9C family.</text>
</comment>
<name>A0AAD6VV66_9AGAR</name>
<organism evidence="5 6">
    <name type="scientific">Mycena pura</name>
    <dbReference type="NCBI Taxonomy" id="153505"/>
    <lineage>
        <taxon>Eukaryota</taxon>
        <taxon>Fungi</taxon>
        <taxon>Dikarya</taxon>
        <taxon>Basidiomycota</taxon>
        <taxon>Agaricomycotina</taxon>
        <taxon>Agaricomycetes</taxon>
        <taxon>Agaricomycetidae</taxon>
        <taxon>Agaricales</taxon>
        <taxon>Marasmiineae</taxon>
        <taxon>Mycenaceae</taxon>
        <taxon>Mycena</taxon>
    </lineage>
</organism>
<dbReference type="GO" id="GO:0004252">
    <property type="term" value="F:serine-type endopeptidase activity"/>
    <property type="evidence" value="ECO:0007669"/>
    <property type="project" value="TreeGrafter"/>
</dbReference>
<dbReference type="Gene3D" id="3.40.50.1820">
    <property type="entry name" value="alpha/beta hydrolase"/>
    <property type="match status" value="1"/>
</dbReference>
<dbReference type="InterPro" id="IPR011042">
    <property type="entry name" value="6-blade_b-propeller_TolB-like"/>
</dbReference>
<keyword evidence="2 5" id="KW-0378">Hydrolase</keyword>
<gene>
    <name evidence="5" type="ORF">GGX14DRAFT_670630</name>
</gene>
<proteinExistence type="inferred from homology"/>
<dbReference type="SUPFAM" id="SSF53474">
    <property type="entry name" value="alpha/beta-Hydrolases"/>
    <property type="match status" value="1"/>
</dbReference>
<evidence type="ECO:0000313" key="6">
    <source>
        <dbReference type="Proteomes" id="UP001219525"/>
    </source>
</evidence>
<reference evidence="5" key="1">
    <citation type="submission" date="2023-03" db="EMBL/GenBank/DDBJ databases">
        <title>Massive genome expansion in bonnet fungi (Mycena s.s.) driven by repeated elements and novel gene families across ecological guilds.</title>
        <authorList>
            <consortium name="Lawrence Berkeley National Laboratory"/>
            <person name="Harder C.B."/>
            <person name="Miyauchi S."/>
            <person name="Viragh M."/>
            <person name="Kuo A."/>
            <person name="Thoen E."/>
            <person name="Andreopoulos B."/>
            <person name="Lu D."/>
            <person name="Skrede I."/>
            <person name="Drula E."/>
            <person name="Henrissat B."/>
            <person name="Morin E."/>
            <person name="Kohler A."/>
            <person name="Barry K."/>
            <person name="LaButti K."/>
            <person name="Morin E."/>
            <person name="Salamov A."/>
            <person name="Lipzen A."/>
            <person name="Mereny Z."/>
            <person name="Hegedus B."/>
            <person name="Baldrian P."/>
            <person name="Stursova M."/>
            <person name="Weitz H."/>
            <person name="Taylor A."/>
            <person name="Grigoriev I.V."/>
            <person name="Nagy L.G."/>
            <person name="Martin F."/>
            <person name="Kauserud H."/>
        </authorList>
    </citation>
    <scope>NUCLEOTIDE SEQUENCE</scope>
    <source>
        <strain evidence="5">9144</strain>
    </source>
</reference>
<dbReference type="EMBL" id="JARJCW010000008">
    <property type="protein sequence ID" value="KAJ7221644.1"/>
    <property type="molecule type" value="Genomic_DNA"/>
</dbReference>
<dbReference type="GO" id="GO:0006508">
    <property type="term" value="P:proteolysis"/>
    <property type="evidence" value="ECO:0007669"/>
    <property type="project" value="InterPro"/>
</dbReference>
<dbReference type="InterPro" id="IPR001375">
    <property type="entry name" value="Peptidase_S9_cat"/>
</dbReference>
<accession>A0AAD6VV66</accession>
<dbReference type="Pfam" id="PF00326">
    <property type="entry name" value="Peptidase_S9"/>
    <property type="match status" value="1"/>
</dbReference>
<comment type="caution">
    <text evidence="5">The sequence shown here is derived from an EMBL/GenBank/DDBJ whole genome shotgun (WGS) entry which is preliminary data.</text>
</comment>
<evidence type="ECO:0000313" key="5">
    <source>
        <dbReference type="EMBL" id="KAJ7221644.1"/>
    </source>
</evidence>
<dbReference type="Proteomes" id="UP001219525">
    <property type="component" value="Unassembled WGS sequence"/>
</dbReference>
<protein>
    <recommendedName>
        <fullName evidence="3">Dipeptidyl-peptidase V</fullName>
    </recommendedName>
</protein>
<feature type="domain" description="Peptidase S9 prolyl oligopeptidase catalytic" evidence="4">
    <location>
        <begin position="518"/>
        <end position="722"/>
    </location>
</feature>
<evidence type="ECO:0000256" key="3">
    <source>
        <dbReference type="ARBA" id="ARBA00032829"/>
    </source>
</evidence>
<sequence>MSPSFDYGDLDFTEPAKQIKAFNMEQVPQRIFDDMRKYEDSARGFHFTCFEKLREGDDTPGHAIVYHRPDDSQVSEFYRMSTDPQIQDLQRITHFDLGSGRNVSNFTPIVGEDWRGIWRGGGAILAMDLNGNEYFQLWRYWEDSNCTTIIPPIESELKNEPGGRLERLTHDEAKYSNIVVSDSQKIMAFTSNKANGTDLLVYITNLSDSQTGAAADSQPFTLPSRQVTPPPDKGNSRWFIWDISSDDQYILLTNAHTTTYSPLYIVRTSGGQPEQIILPNATEKESETAYHTPAFSRDSAQPHLVYLISNAYGDFHSVLTYDTQSRAVVHVTTPEPGLRALRPINWPCGLLSVTAECVFFRVNADGYTKLYVWPLSGPLKDTIIEVKLEWEGGQFIYSTNADNGRPYELVINLLSHLSQTRLARLDLTGRLQDVKRDENGDAYISVSLTPYKQAAPIPAAYRTIPAKLLRFKSFDGLEIPCMYYHPNDGKSVVPLVISIHGGPEGQSASNSRSPIHWYIINELGYAVVYPNVRGSTGYGKRFMAADDVEKREDSVKDIGALLNHVEQSMNNELDSSRIAVMGGSYGGYMALACMIHFPTKFACGLVNFPVAHWPSFLENTAPSRRNHRRGEYGDERIPEIRAFLERISPMNRASEIAAPLQIAHGDADSRIPVDQAIRMWQTVMGSGVHCELMVCAKEGHGFKQKSVIEFTNAAKLNFLERFLPVAK</sequence>
<keyword evidence="6" id="KW-1185">Reference proteome</keyword>
<dbReference type="AlphaFoldDB" id="A0AAD6VV66"/>
<dbReference type="SUPFAM" id="SSF82171">
    <property type="entry name" value="DPP6 N-terminal domain-like"/>
    <property type="match status" value="1"/>
</dbReference>
<evidence type="ECO:0000256" key="1">
    <source>
        <dbReference type="ARBA" id="ARBA00010040"/>
    </source>
</evidence>